<dbReference type="KEGG" id="vg:12218650"/>
<accession>H8XWF9</accession>
<dbReference type="Proteomes" id="UP000163854">
    <property type="component" value="Segment"/>
</dbReference>
<dbReference type="EMBL" id="HM474855">
    <property type="protein sequence ID" value="AEI17639.1"/>
    <property type="molecule type" value="Viral_cRNA"/>
</dbReference>
<evidence type="ECO:0000313" key="2">
    <source>
        <dbReference type="Proteomes" id="UP000163854"/>
    </source>
</evidence>
<dbReference type="GeneID" id="12218650"/>
<dbReference type="OrthoDB" id="34961at10239"/>
<evidence type="ECO:0000313" key="1">
    <source>
        <dbReference type="EMBL" id="AEI17639.1"/>
    </source>
</evidence>
<name>H8XWF9_9RHAB</name>
<proteinExistence type="predicted"/>
<reference evidence="1 2" key="1">
    <citation type="journal article" date="2012" name="Virology">
        <title>Kotonkan and Obodhiang viruses: African ephemeroviruses with large and complex genomes.</title>
        <authorList>
            <person name="Blasdell K.R."/>
            <person name="Voysey R."/>
            <person name="Bulach D."/>
            <person name="Joubert D.A."/>
            <person name="Tesh R.B."/>
            <person name="Boyle D.B."/>
            <person name="Walker P.J."/>
        </authorList>
    </citation>
    <scope>NUCLEOTIDE SEQUENCE [LARGE SCALE GENOMIC DNA]</scope>
    <source>
        <strain evidence="1">IbAr23380</strain>
    </source>
</reference>
<gene>
    <name evidence="1" type="primary">delta</name>
</gene>
<sequence length="109" mass="12399">MALIKIEGEVGTNEVRTELVITVIKEVNSIIMDILQCIGIPFQPDKMLTRRDIKMELDPEDHAVCFIRIEKSWETECDRVGKLSFLENLGGRGNFSYSGNMKLEISPKL</sequence>
<protein>
    <submittedName>
        <fullName evidence="1">Delta protein</fullName>
    </submittedName>
</protein>
<dbReference type="RefSeq" id="YP_006202627.1">
    <property type="nucleotide sequence ID" value="NC_017714.1"/>
</dbReference>
<keyword evidence="2" id="KW-1185">Reference proteome</keyword>
<organism evidence="1 2">
    <name type="scientific">Kotonkan virus</name>
    <dbReference type="NCBI Taxonomy" id="318836"/>
    <lineage>
        <taxon>Viruses</taxon>
        <taxon>Riboviria</taxon>
        <taxon>Orthornavirae</taxon>
        <taxon>Negarnaviricota</taxon>
        <taxon>Haploviricotina</taxon>
        <taxon>Monjiviricetes</taxon>
        <taxon>Mononegavirales</taxon>
        <taxon>Rhabdoviridae</taxon>
        <taxon>Alpharhabdovirinae</taxon>
        <taxon>Ephemerovirus</taxon>
        <taxon>Ephemerovirus kotonkan</taxon>
    </lineage>
</organism>